<dbReference type="HAMAP" id="MF_01844">
    <property type="entry name" value="NhaA"/>
    <property type="match status" value="1"/>
</dbReference>
<dbReference type="EMBL" id="CAFBSG010000001">
    <property type="protein sequence ID" value="CAB5239041.1"/>
    <property type="molecule type" value="Genomic_DNA"/>
</dbReference>
<evidence type="ECO:0000256" key="3">
    <source>
        <dbReference type="ARBA" id="ARBA00022692"/>
    </source>
</evidence>
<accession>A0A6J7XQR1</accession>
<evidence type="ECO:0000256" key="4">
    <source>
        <dbReference type="ARBA" id="ARBA00022989"/>
    </source>
</evidence>
<keyword evidence="4 6" id="KW-1133">Transmembrane helix</keyword>
<protein>
    <submittedName>
        <fullName evidence="7">Unannotated protein</fullName>
    </submittedName>
</protein>
<dbReference type="GO" id="GO:0015385">
    <property type="term" value="F:sodium:proton antiporter activity"/>
    <property type="evidence" value="ECO:0007669"/>
    <property type="project" value="TreeGrafter"/>
</dbReference>
<dbReference type="AlphaFoldDB" id="A0A6J7XQR1"/>
<dbReference type="InterPro" id="IPR004670">
    <property type="entry name" value="NhaA"/>
</dbReference>
<feature type="transmembrane region" description="Helical" evidence="6">
    <location>
        <begin position="296"/>
        <end position="313"/>
    </location>
</feature>
<gene>
    <name evidence="7" type="ORF">UFOPK3554_00046</name>
</gene>
<feature type="transmembrane region" description="Helical" evidence="6">
    <location>
        <begin position="80"/>
        <end position="104"/>
    </location>
</feature>
<keyword evidence="5 6" id="KW-0472">Membrane</keyword>
<evidence type="ECO:0000313" key="7">
    <source>
        <dbReference type="EMBL" id="CAB5239041.1"/>
    </source>
</evidence>
<feature type="transmembrane region" description="Helical" evidence="6">
    <location>
        <begin position="141"/>
        <end position="160"/>
    </location>
</feature>
<keyword evidence="2" id="KW-1003">Cell membrane</keyword>
<keyword evidence="3 6" id="KW-0812">Transmembrane</keyword>
<evidence type="ECO:0000256" key="1">
    <source>
        <dbReference type="ARBA" id="ARBA00004429"/>
    </source>
</evidence>
<evidence type="ECO:0000256" key="2">
    <source>
        <dbReference type="ARBA" id="ARBA00022475"/>
    </source>
</evidence>
<dbReference type="Gene3D" id="1.20.1530.10">
    <property type="entry name" value="Na+/H+ antiporter like domain"/>
    <property type="match status" value="1"/>
</dbReference>
<comment type="subcellular location">
    <subcellularLocation>
        <location evidence="1">Cell inner membrane</location>
        <topology evidence="1">Multi-pass membrane protein</topology>
    </subcellularLocation>
</comment>
<sequence length="327" mass="35044">MAQLNRAFFRFFRTESAGGIFLLAFAFLALILANSPIRQGYFDFFDPLHTFINEGLMSIFFFLVGLEIKREFVSKEERSYRSISLPIIAALGGMAIPALIFIVLNNGSKAWAVAMPTDIALALGALALLGSRIEPSIKIFLLTLAIADDLFSIIVMALFYSSGINPLKLLATIGAVVLAIAIPVKPDRLIDILHPYSAFFIIPVFALANIGLTIDFSNISNAITYSLIVARVVGKIIGITLFSFLAISFGLSHKPASLTYVEIAGAGALAGMGLTVSLFIADLAGLAPNQMSDVKLGLILAAIVSGLVGLFILRRCAANPFAVHDEN</sequence>
<evidence type="ECO:0000256" key="5">
    <source>
        <dbReference type="ARBA" id="ARBA00023136"/>
    </source>
</evidence>
<name>A0A6J7XQR1_9ZZZZ</name>
<feature type="transmembrane region" description="Helical" evidence="6">
    <location>
        <begin position="166"/>
        <end position="184"/>
    </location>
</feature>
<feature type="transmembrane region" description="Helical" evidence="6">
    <location>
        <begin position="110"/>
        <end position="129"/>
    </location>
</feature>
<proteinExistence type="inferred from homology"/>
<organism evidence="7">
    <name type="scientific">freshwater metagenome</name>
    <dbReference type="NCBI Taxonomy" id="449393"/>
    <lineage>
        <taxon>unclassified sequences</taxon>
        <taxon>metagenomes</taxon>
        <taxon>ecological metagenomes</taxon>
    </lineage>
</organism>
<feature type="transmembrane region" description="Helical" evidence="6">
    <location>
        <begin position="196"/>
        <end position="216"/>
    </location>
</feature>
<dbReference type="InterPro" id="IPR023171">
    <property type="entry name" value="Na/H_antiporter_dom_sf"/>
</dbReference>
<evidence type="ECO:0000256" key="6">
    <source>
        <dbReference type="SAM" id="Phobius"/>
    </source>
</evidence>
<dbReference type="PANTHER" id="PTHR30341:SF0">
    <property type="entry name" value="NA(+)_H(+) ANTIPORTER NHAA"/>
    <property type="match status" value="1"/>
</dbReference>
<dbReference type="GO" id="GO:0005886">
    <property type="term" value="C:plasma membrane"/>
    <property type="evidence" value="ECO:0007669"/>
    <property type="project" value="UniProtKB-SubCell"/>
</dbReference>
<dbReference type="PANTHER" id="PTHR30341">
    <property type="entry name" value="SODIUM ION/PROTON ANTIPORTER NHAA-RELATED"/>
    <property type="match status" value="1"/>
</dbReference>
<dbReference type="Pfam" id="PF06965">
    <property type="entry name" value="Na_H_antiport_1"/>
    <property type="match status" value="1"/>
</dbReference>
<dbReference type="GO" id="GO:0006885">
    <property type="term" value="P:regulation of pH"/>
    <property type="evidence" value="ECO:0007669"/>
    <property type="project" value="InterPro"/>
</dbReference>
<reference evidence="7" key="1">
    <citation type="submission" date="2020-05" db="EMBL/GenBank/DDBJ databases">
        <authorList>
            <person name="Chiriac C."/>
            <person name="Salcher M."/>
            <person name="Ghai R."/>
            <person name="Kavagutti S V."/>
        </authorList>
    </citation>
    <scope>NUCLEOTIDE SEQUENCE</scope>
</reference>
<feature type="transmembrane region" description="Helical" evidence="6">
    <location>
        <begin position="263"/>
        <end position="284"/>
    </location>
</feature>
<feature type="transmembrane region" description="Helical" evidence="6">
    <location>
        <begin position="228"/>
        <end position="251"/>
    </location>
</feature>
<feature type="transmembrane region" description="Helical" evidence="6">
    <location>
        <begin position="49"/>
        <end position="68"/>
    </location>
</feature>